<gene>
    <name evidence="1" type="ORF">BH720_037555</name>
</gene>
<dbReference type="EC" id="2.7.8.7" evidence="1"/>
<name>A0ACD5GW41_9CYAN</name>
<dbReference type="Proteomes" id="UP000095472">
    <property type="component" value="Chromosome"/>
</dbReference>
<keyword evidence="1" id="KW-0808">Transferase</keyword>
<protein>
    <submittedName>
        <fullName evidence="1">Holo-ACP synthase</fullName>
        <ecNumber evidence="1">2.7.8.7</ecNumber>
    </submittedName>
</protein>
<accession>A0ACD5GW41</accession>
<organism evidence="1 2">
    <name type="scientific">Desertifilum tharense IPPAS B-1220</name>
    <dbReference type="NCBI Taxonomy" id="1781255"/>
    <lineage>
        <taxon>Bacteria</taxon>
        <taxon>Bacillati</taxon>
        <taxon>Cyanobacteriota</taxon>
        <taxon>Cyanophyceae</taxon>
        <taxon>Desertifilales</taxon>
        <taxon>Desertifilaceae</taxon>
        <taxon>Desertifilum</taxon>
    </lineage>
</organism>
<keyword evidence="2" id="KW-1185">Reference proteome</keyword>
<reference evidence="1 2" key="1">
    <citation type="journal article" date="2016" name="Genome Announc.">
        <title>Draft Genome Sequence of the Thermotolerant Cyanobacterium Desertifilum sp. IPPAS B-1220.</title>
        <authorList>
            <person name="Mironov K.S."/>
            <person name="Sinetova M.A."/>
            <person name="Bolatkhan K."/>
            <person name="Zayadan B.K."/>
            <person name="Ustinova V.V."/>
            <person name="Kupriyanova E.V."/>
            <person name="Skrypnik A.N."/>
            <person name="Gogoleva N.E."/>
            <person name="Gogolev Y.V."/>
            <person name="Los D.A."/>
        </authorList>
    </citation>
    <scope>NUCLEOTIDE SEQUENCE [LARGE SCALE GENOMIC DNA]</scope>
    <source>
        <strain evidence="1 2">IPPAS B-1220</strain>
    </source>
</reference>
<sequence length="154" mass="17179">MTLTIHLGTDLVYIPRIQATLDRFGERFLQRVYTLSEQQDYKQRVSQPETGLGKTPRSRVLARTNRAAIHYLAGRWAAKEAVAKALGTGFAGVRYTDIEIQRLDSGVPQVQLSPTLSAQIAVWGRCCWQLSLSHDQDYCIAVAIAVCTPSKEQT</sequence>
<dbReference type="EMBL" id="CP182909">
    <property type="protein sequence ID" value="XPM64494.1"/>
    <property type="molecule type" value="Genomic_DNA"/>
</dbReference>
<proteinExistence type="predicted"/>
<evidence type="ECO:0000313" key="1">
    <source>
        <dbReference type="EMBL" id="XPM64494.1"/>
    </source>
</evidence>
<evidence type="ECO:0000313" key="2">
    <source>
        <dbReference type="Proteomes" id="UP000095472"/>
    </source>
</evidence>